<keyword evidence="5 6" id="KW-0472">Membrane</keyword>
<protein>
    <submittedName>
        <fullName evidence="8">ABC transporter permease</fullName>
    </submittedName>
</protein>
<gene>
    <name evidence="8" type="ORF">F4Y08_00720</name>
</gene>
<comment type="caution">
    <text evidence="8">The sequence shown here is derived from an EMBL/GenBank/DDBJ whole genome shotgun (WGS) entry which is preliminary data.</text>
</comment>
<dbReference type="InterPro" id="IPR013525">
    <property type="entry name" value="ABC2_TM"/>
</dbReference>
<reference evidence="8" key="1">
    <citation type="submission" date="2019-09" db="EMBL/GenBank/DDBJ databases">
        <title>Characterisation of the sponge microbiome using genome-centric metagenomics.</title>
        <authorList>
            <person name="Engelberts J.P."/>
            <person name="Robbins S.J."/>
            <person name="De Goeij J.M."/>
            <person name="Aranda M."/>
            <person name="Bell S.C."/>
            <person name="Webster N.S."/>
        </authorList>
    </citation>
    <scope>NUCLEOTIDE SEQUENCE</scope>
    <source>
        <strain evidence="8">SB0662_bin_9</strain>
    </source>
</reference>
<evidence type="ECO:0000256" key="2">
    <source>
        <dbReference type="ARBA" id="ARBA00022475"/>
    </source>
</evidence>
<feature type="domain" description="ABC-2 type transporter transmembrane" evidence="7">
    <location>
        <begin position="18"/>
        <end position="344"/>
    </location>
</feature>
<comment type="subcellular location">
    <subcellularLocation>
        <location evidence="1">Cell membrane</location>
        <topology evidence="1">Multi-pass membrane protein</topology>
    </subcellularLocation>
</comment>
<dbReference type="PANTHER" id="PTHR30294">
    <property type="entry name" value="MEMBRANE COMPONENT OF ABC TRANSPORTER YHHJ-RELATED"/>
    <property type="match status" value="1"/>
</dbReference>
<dbReference type="AlphaFoldDB" id="A0A6B1DQ58"/>
<evidence type="ECO:0000256" key="1">
    <source>
        <dbReference type="ARBA" id="ARBA00004651"/>
    </source>
</evidence>
<keyword evidence="2" id="KW-1003">Cell membrane</keyword>
<sequence>MIGTLVAKDVKLFFRNRFFATVTGLALVLYLAIYFLLPLQTENSVGVAIHLEDPAASSEFRQRIAEDEAFTLFPSKDEMLAALEDTDDYFVGMSVPAAAAQAAARGESTTLQAFYAPNVPAEAKQVFHDLLVFIANAVNSDLLARLAPIEETKFVLGHDLLGQPLSVRDRFLPLLLLAMVMTEVLGLGTLIVREIETGTARALLTGPLRLPTFLAAKIVTGLVLAMGQAVIVILVIGKIVVSPVLLLTTLFLGSLLIVGMAFFIAAISRNNTSVLAWGTLTLILFLIPALSIMLPGLASGWMELVPSHYFADALHRVLNFQAGWADVARDLSLLAAAGPAALVIGGTVLRRRL</sequence>
<feature type="transmembrane region" description="Helical" evidence="6">
    <location>
        <begin position="331"/>
        <end position="349"/>
    </location>
</feature>
<proteinExistence type="predicted"/>
<evidence type="ECO:0000259" key="7">
    <source>
        <dbReference type="Pfam" id="PF12698"/>
    </source>
</evidence>
<accession>A0A6B1DQ58</accession>
<keyword evidence="3 6" id="KW-0812">Transmembrane</keyword>
<feature type="transmembrane region" description="Helical" evidence="6">
    <location>
        <begin position="213"/>
        <end position="237"/>
    </location>
</feature>
<dbReference type="EMBL" id="VXPY01000007">
    <property type="protein sequence ID" value="MYD88852.1"/>
    <property type="molecule type" value="Genomic_DNA"/>
</dbReference>
<evidence type="ECO:0000256" key="6">
    <source>
        <dbReference type="SAM" id="Phobius"/>
    </source>
</evidence>
<name>A0A6B1DQ58_9CHLR</name>
<evidence type="ECO:0000313" key="8">
    <source>
        <dbReference type="EMBL" id="MYD88852.1"/>
    </source>
</evidence>
<dbReference type="PANTHER" id="PTHR30294:SF29">
    <property type="entry name" value="MULTIDRUG ABC TRANSPORTER PERMEASE YBHS-RELATED"/>
    <property type="match status" value="1"/>
</dbReference>
<feature type="transmembrane region" description="Helical" evidence="6">
    <location>
        <begin position="18"/>
        <end position="37"/>
    </location>
</feature>
<feature type="transmembrane region" description="Helical" evidence="6">
    <location>
        <begin position="243"/>
        <end position="267"/>
    </location>
</feature>
<feature type="transmembrane region" description="Helical" evidence="6">
    <location>
        <begin position="171"/>
        <end position="192"/>
    </location>
</feature>
<evidence type="ECO:0000256" key="4">
    <source>
        <dbReference type="ARBA" id="ARBA00022989"/>
    </source>
</evidence>
<dbReference type="GO" id="GO:0005886">
    <property type="term" value="C:plasma membrane"/>
    <property type="evidence" value="ECO:0007669"/>
    <property type="project" value="UniProtKB-SubCell"/>
</dbReference>
<dbReference type="GO" id="GO:0140359">
    <property type="term" value="F:ABC-type transporter activity"/>
    <property type="evidence" value="ECO:0007669"/>
    <property type="project" value="InterPro"/>
</dbReference>
<organism evidence="8">
    <name type="scientific">Caldilineaceae bacterium SB0662_bin_9</name>
    <dbReference type="NCBI Taxonomy" id="2605258"/>
    <lineage>
        <taxon>Bacteria</taxon>
        <taxon>Bacillati</taxon>
        <taxon>Chloroflexota</taxon>
        <taxon>Caldilineae</taxon>
        <taxon>Caldilineales</taxon>
        <taxon>Caldilineaceae</taxon>
    </lineage>
</organism>
<evidence type="ECO:0000256" key="3">
    <source>
        <dbReference type="ARBA" id="ARBA00022692"/>
    </source>
</evidence>
<dbReference type="Pfam" id="PF12698">
    <property type="entry name" value="ABC2_membrane_3"/>
    <property type="match status" value="1"/>
</dbReference>
<keyword evidence="4 6" id="KW-1133">Transmembrane helix</keyword>
<feature type="transmembrane region" description="Helical" evidence="6">
    <location>
        <begin position="274"/>
        <end position="294"/>
    </location>
</feature>
<dbReference type="InterPro" id="IPR051449">
    <property type="entry name" value="ABC-2_transporter_component"/>
</dbReference>
<evidence type="ECO:0000256" key="5">
    <source>
        <dbReference type="ARBA" id="ARBA00023136"/>
    </source>
</evidence>